<evidence type="ECO:0000256" key="2">
    <source>
        <dbReference type="ARBA" id="ARBA00019205"/>
    </source>
</evidence>
<dbReference type="InterPro" id="IPR013785">
    <property type="entry name" value="Aldolase_TIM"/>
</dbReference>
<evidence type="ECO:0000256" key="5">
    <source>
        <dbReference type="PIRNR" id="PIRNR006250"/>
    </source>
</evidence>
<dbReference type="PIRSF" id="PIRSF006250">
    <property type="entry name" value="NadC_ModD"/>
    <property type="match status" value="1"/>
</dbReference>
<dbReference type="InterPro" id="IPR022412">
    <property type="entry name" value="Quinolinate_PRibosylTrfase_N"/>
</dbReference>
<evidence type="ECO:0000259" key="7">
    <source>
        <dbReference type="Pfam" id="PF02749"/>
    </source>
</evidence>
<comment type="similarity">
    <text evidence="1 5">Belongs to the NadC/ModD family.</text>
</comment>
<dbReference type="PANTHER" id="PTHR32179">
    <property type="entry name" value="NICOTINATE-NUCLEOTIDE PYROPHOSPHORYLASE [CARBOXYLATING]"/>
    <property type="match status" value="1"/>
</dbReference>
<keyword evidence="3 5" id="KW-0328">Glycosyltransferase</keyword>
<dbReference type="EMBL" id="AAEW02000004">
    <property type="protein sequence ID" value="EAT16509.1"/>
    <property type="molecule type" value="Genomic_DNA"/>
</dbReference>
<gene>
    <name evidence="8" type="ORF">Dace_2604</name>
</gene>
<dbReference type="Gene3D" id="3.90.1170.20">
    <property type="entry name" value="Quinolinate phosphoribosyl transferase, N-terminal domain"/>
    <property type="match status" value="1"/>
</dbReference>
<dbReference type="RefSeq" id="WP_005998483.1">
    <property type="nucleotide sequence ID" value="NZ_AAEW02000004.1"/>
</dbReference>
<organism evidence="8 9">
    <name type="scientific">Desulfuromonas acetoxidans (strain DSM 684 / 11070)</name>
    <dbReference type="NCBI Taxonomy" id="281689"/>
    <lineage>
        <taxon>Bacteria</taxon>
        <taxon>Pseudomonadati</taxon>
        <taxon>Thermodesulfobacteriota</taxon>
        <taxon>Desulfuromonadia</taxon>
        <taxon>Desulfuromonadales</taxon>
        <taxon>Desulfuromonadaceae</taxon>
        <taxon>Desulfuromonas</taxon>
    </lineage>
</organism>
<evidence type="ECO:0000313" key="8">
    <source>
        <dbReference type="EMBL" id="EAT16509.1"/>
    </source>
</evidence>
<evidence type="ECO:0000256" key="1">
    <source>
        <dbReference type="ARBA" id="ARBA00009400"/>
    </source>
</evidence>
<dbReference type="GO" id="GO:0005737">
    <property type="term" value="C:cytoplasm"/>
    <property type="evidence" value="ECO:0007669"/>
    <property type="project" value="TreeGrafter"/>
</dbReference>
<dbReference type="Proteomes" id="UP000005695">
    <property type="component" value="Unassembled WGS sequence"/>
</dbReference>
<dbReference type="OrthoDB" id="9782546at2"/>
<evidence type="ECO:0000256" key="3">
    <source>
        <dbReference type="ARBA" id="ARBA00022676"/>
    </source>
</evidence>
<dbReference type="InterPro" id="IPR037128">
    <property type="entry name" value="Quinolinate_PRibosylTase_N_sf"/>
</dbReference>
<dbReference type="InterPro" id="IPR027277">
    <property type="entry name" value="NadC/ModD"/>
</dbReference>
<dbReference type="AlphaFoldDB" id="Q1K2D0"/>
<dbReference type="GO" id="GO:0034213">
    <property type="term" value="P:quinolinate catabolic process"/>
    <property type="evidence" value="ECO:0007669"/>
    <property type="project" value="TreeGrafter"/>
</dbReference>
<reference evidence="8" key="1">
    <citation type="submission" date="2006-05" db="EMBL/GenBank/DDBJ databases">
        <title>Annotation of the draft genome assembly of Desulfuromonas acetoxidans DSM 684.</title>
        <authorList>
            <consortium name="US DOE Joint Genome Institute (JGI-ORNL)"/>
            <person name="Larimer F."/>
            <person name="Land M."/>
            <person name="Hauser L."/>
        </authorList>
    </citation>
    <scope>NUCLEOTIDE SEQUENCE [LARGE SCALE GENOMIC DNA]</scope>
    <source>
        <strain evidence="8">DSM 684</strain>
    </source>
</reference>
<proteinExistence type="inferred from homology"/>
<dbReference type="FunFam" id="3.20.20.70:FF:000030">
    <property type="entry name" value="Nicotinate-nucleotide pyrophosphorylase, carboxylating"/>
    <property type="match status" value="1"/>
</dbReference>
<evidence type="ECO:0000256" key="4">
    <source>
        <dbReference type="ARBA" id="ARBA00022679"/>
    </source>
</evidence>
<dbReference type="GO" id="GO:0004514">
    <property type="term" value="F:nicotinate-nucleotide diphosphorylase (carboxylating) activity"/>
    <property type="evidence" value="ECO:0007669"/>
    <property type="project" value="InterPro"/>
</dbReference>
<dbReference type="SUPFAM" id="SSF54675">
    <property type="entry name" value="Nicotinate/Quinolinate PRTase N-terminal domain-like"/>
    <property type="match status" value="1"/>
</dbReference>
<feature type="domain" description="Quinolinate phosphoribosyl transferase C-terminal" evidence="6">
    <location>
        <begin position="105"/>
        <end position="271"/>
    </location>
</feature>
<evidence type="ECO:0000313" key="9">
    <source>
        <dbReference type="Proteomes" id="UP000005695"/>
    </source>
</evidence>
<reference evidence="8" key="2">
    <citation type="submission" date="2006-05" db="EMBL/GenBank/DDBJ databases">
        <title>Sequencing of the draft genome and assembly of Desulfuromonas acetoxidans DSM 684.</title>
        <authorList>
            <consortium name="US DOE Joint Genome Institute (JGI-PGF)"/>
            <person name="Copeland A."/>
            <person name="Lucas S."/>
            <person name="Lapidus A."/>
            <person name="Barry K."/>
            <person name="Detter J.C."/>
            <person name="Glavina del Rio T."/>
            <person name="Hammon N."/>
            <person name="Israni S."/>
            <person name="Dalin E."/>
            <person name="Tice H."/>
            <person name="Bruce D."/>
            <person name="Pitluck S."/>
            <person name="Richardson P."/>
        </authorList>
    </citation>
    <scope>NUCLEOTIDE SEQUENCE [LARGE SCALE GENOMIC DNA]</scope>
    <source>
        <strain evidence="8">DSM 684</strain>
    </source>
</reference>
<comment type="caution">
    <text evidence="8">The sequence shown here is derived from an EMBL/GenBank/DDBJ whole genome shotgun (WGS) entry which is preliminary data.</text>
</comment>
<name>Q1K2D0_DESA6</name>
<feature type="domain" description="Quinolinate phosphoribosyl transferase N-terminal" evidence="7">
    <location>
        <begin position="20"/>
        <end position="102"/>
    </location>
</feature>
<keyword evidence="4 5" id="KW-0808">Transferase</keyword>
<dbReference type="SUPFAM" id="SSF51690">
    <property type="entry name" value="Nicotinate/Quinolinate PRTase C-terminal domain-like"/>
    <property type="match status" value="1"/>
</dbReference>
<dbReference type="GO" id="GO:0009435">
    <property type="term" value="P:NAD+ biosynthetic process"/>
    <property type="evidence" value="ECO:0007669"/>
    <property type="project" value="InterPro"/>
</dbReference>
<dbReference type="PANTHER" id="PTHR32179:SF4">
    <property type="entry name" value="PYROPHOSPHORYLASE MODD-RELATED"/>
    <property type="match status" value="1"/>
</dbReference>
<dbReference type="InterPro" id="IPR002638">
    <property type="entry name" value="Quinolinate_PRibosylTrfase_C"/>
</dbReference>
<dbReference type="InterPro" id="IPR036068">
    <property type="entry name" value="Nicotinate_pribotase-like_C"/>
</dbReference>
<dbReference type="Pfam" id="PF02749">
    <property type="entry name" value="QRPTase_N"/>
    <property type="match status" value="1"/>
</dbReference>
<dbReference type="NCBIfam" id="TIGR01334">
    <property type="entry name" value="modD"/>
    <property type="match status" value="1"/>
</dbReference>
<protein>
    <recommendedName>
        <fullName evidence="2">Putative pyrophosphorylase ModD</fullName>
    </recommendedName>
</protein>
<keyword evidence="9" id="KW-1185">Reference proteome</keyword>
<dbReference type="InterPro" id="IPR006242">
    <property type="entry name" value="ModD"/>
</dbReference>
<evidence type="ECO:0000259" key="6">
    <source>
        <dbReference type="Pfam" id="PF01729"/>
    </source>
</evidence>
<dbReference type="Gene3D" id="3.20.20.70">
    <property type="entry name" value="Aldolase class I"/>
    <property type="match status" value="1"/>
</dbReference>
<sequence>MFINQTMVDQWIEEDVPGLDLTSHLLEMAAIDARMCFATRHETTVAGVTEAAGVFRRLGAEVVLHAQSGQALAAGETLMEVSGNAEALHAGWRVALNLLEYAGGIATRTAGLVSKAQKEGVARICGTRKAFPGARRLSQQALIAGGGIPHRLGLGESVLIFAHHYDLIGFERFVDRLPALKAAAPEKKIGVEVTTLQQARQVAARGADSVQLDKCSVEELNEMVTVLKRDFPDLLVIAAGGINGDNVAAYAATGVDLLVTSWMYFGKPADISAHMTRC</sequence>
<accession>Q1K2D0</accession>
<dbReference type="Pfam" id="PF01729">
    <property type="entry name" value="QRPTase_C"/>
    <property type="match status" value="1"/>
</dbReference>